<dbReference type="GO" id="GO:0004034">
    <property type="term" value="F:aldose 1-epimerase activity"/>
    <property type="evidence" value="ECO:0007669"/>
    <property type="project" value="UniProtKB-EC"/>
</dbReference>
<dbReference type="InterPro" id="IPR047215">
    <property type="entry name" value="Galactose_mutarotase-like"/>
</dbReference>
<evidence type="ECO:0000256" key="10">
    <source>
        <dbReference type="PIRSR" id="PIRSR005096-2"/>
    </source>
</evidence>
<evidence type="ECO:0000313" key="13">
    <source>
        <dbReference type="Proteomes" id="UP000290567"/>
    </source>
</evidence>
<evidence type="ECO:0000256" key="1">
    <source>
        <dbReference type="ARBA" id="ARBA00001614"/>
    </source>
</evidence>
<evidence type="ECO:0000256" key="2">
    <source>
        <dbReference type="ARBA" id="ARBA00005028"/>
    </source>
</evidence>
<evidence type="ECO:0000256" key="3">
    <source>
        <dbReference type="ARBA" id="ARBA00006206"/>
    </source>
</evidence>
<dbReference type="AlphaFoldDB" id="A0A4V0WQ00"/>
<comment type="similarity">
    <text evidence="3 8">Belongs to the aldose epimerase family.</text>
</comment>
<dbReference type="OrthoDB" id="9779408at2"/>
<proteinExistence type="inferred from homology"/>
<dbReference type="InterPro" id="IPR008183">
    <property type="entry name" value="Aldose_1/G6P_1-epimerase"/>
</dbReference>
<evidence type="ECO:0000256" key="5">
    <source>
        <dbReference type="ARBA" id="ARBA00014165"/>
    </source>
</evidence>
<dbReference type="GO" id="GO:0005737">
    <property type="term" value="C:cytoplasm"/>
    <property type="evidence" value="ECO:0007669"/>
    <property type="project" value="TreeGrafter"/>
</dbReference>
<evidence type="ECO:0000256" key="7">
    <source>
        <dbReference type="ARBA" id="ARBA00023277"/>
    </source>
</evidence>
<evidence type="ECO:0000256" key="4">
    <source>
        <dbReference type="ARBA" id="ARBA00013185"/>
    </source>
</evidence>
<dbReference type="InterPro" id="IPR015443">
    <property type="entry name" value="Aldose_1-epimerase"/>
</dbReference>
<dbReference type="NCBIfam" id="NF008277">
    <property type="entry name" value="PRK11055.1"/>
    <property type="match status" value="1"/>
</dbReference>
<dbReference type="RefSeq" id="WP_146623999.1">
    <property type="nucleotide sequence ID" value="NZ_BJCC01000034.1"/>
</dbReference>
<name>A0A4V0WQ00_9ENTE</name>
<evidence type="ECO:0000256" key="9">
    <source>
        <dbReference type="PIRSR" id="PIRSR005096-1"/>
    </source>
</evidence>
<keyword evidence="13" id="KW-1185">Reference proteome</keyword>
<evidence type="ECO:0000256" key="11">
    <source>
        <dbReference type="PIRSR" id="PIRSR005096-3"/>
    </source>
</evidence>
<evidence type="ECO:0000256" key="6">
    <source>
        <dbReference type="ARBA" id="ARBA00023235"/>
    </source>
</evidence>
<dbReference type="PANTHER" id="PTHR10091">
    <property type="entry name" value="ALDOSE-1-EPIMERASE"/>
    <property type="match status" value="1"/>
</dbReference>
<gene>
    <name evidence="12" type="primary">galM3</name>
    <name evidence="12" type="ORF">NRIC_35200</name>
</gene>
<dbReference type="CDD" id="cd09019">
    <property type="entry name" value="galactose_mutarotase_like"/>
    <property type="match status" value="1"/>
</dbReference>
<accession>A0A4V0WQ00</accession>
<protein>
    <recommendedName>
        <fullName evidence="5 8">Aldose 1-epimerase</fullName>
        <ecNumber evidence="4 8">5.1.3.3</ecNumber>
    </recommendedName>
</protein>
<dbReference type="Gene3D" id="2.70.98.10">
    <property type="match status" value="1"/>
</dbReference>
<dbReference type="SUPFAM" id="SSF74650">
    <property type="entry name" value="Galactose mutarotase-like"/>
    <property type="match status" value="1"/>
</dbReference>
<dbReference type="GO" id="GO:0006006">
    <property type="term" value="P:glucose metabolic process"/>
    <property type="evidence" value="ECO:0007669"/>
    <property type="project" value="TreeGrafter"/>
</dbReference>
<dbReference type="InterPro" id="IPR014718">
    <property type="entry name" value="GH-type_carb-bd"/>
</dbReference>
<reference evidence="13" key="1">
    <citation type="submission" date="2019-02" db="EMBL/GenBank/DDBJ databases">
        <title>Draft genome sequence of Enterococcus sp. Gos25-1.</title>
        <authorList>
            <person name="Tanaka N."/>
            <person name="Shiwa Y."/>
            <person name="Fujita N."/>
        </authorList>
    </citation>
    <scope>NUCLEOTIDE SEQUENCE [LARGE SCALE GENOMIC DNA]</scope>
    <source>
        <strain evidence="13">Gos25-1</strain>
    </source>
</reference>
<feature type="binding site" evidence="11">
    <location>
        <begin position="175"/>
        <end position="177"/>
    </location>
    <ligand>
        <name>beta-D-galactose</name>
        <dbReference type="ChEBI" id="CHEBI:27667"/>
    </ligand>
</feature>
<dbReference type="PROSITE" id="PS00545">
    <property type="entry name" value="ALDOSE_1_EPIMERASE"/>
    <property type="match status" value="1"/>
</dbReference>
<feature type="active site" description="Proton acceptor" evidence="9">
    <location>
        <position position="310"/>
    </location>
</feature>
<keyword evidence="7 8" id="KW-0119">Carbohydrate metabolism</keyword>
<feature type="binding site" evidence="10">
    <location>
        <position position="247"/>
    </location>
    <ligand>
        <name>beta-D-galactose</name>
        <dbReference type="ChEBI" id="CHEBI:27667"/>
    </ligand>
</feature>
<comment type="catalytic activity">
    <reaction evidence="1 8">
        <text>alpha-D-glucose = beta-D-glucose</text>
        <dbReference type="Rhea" id="RHEA:10264"/>
        <dbReference type="ChEBI" id="CHEBI:15903"/>
        <dbReference type="ChEBI" id="CHEBI:17925"/>
        <dbReference type="EC" id="5.1.3.3"/>
    </reaction>
</comment>
<dbReference type="Pfam" id="PF01263">
    <property type="entry name" value="Aldose_epim"/>
    <property type="match status" value="1"/>
</dbReference>
<dbReference type="PIRSF" id="PIRSF005096">
    <property type="entry name" value="GALM"/>
    <property type="match status" value="1"/>
</dbReference>
<keyword evidence="6 8" id="KW-0413">Isomerase</keyword>
<dbReference type="UniPathway" id="UPA00242"/>
<feature type="active site" description="Proton donor" evidence="9">
    <location>
        <position position="175"/>
    </location>
</feature>
<dbReference type="Proteomes" id="UP000290567">
    <property type="component" value="Unassembled WGS sequence"/>
</dbReference>
<dbReference type="InterPro" id="IPR018052">
    <property type="entry name" value="Ald1_epimerase_CS"/>
</dbReference>
<dbReference type="PANTHER" id="PTHR10091:SF0">
    <property type="entry name" value="GALACTOSE MUTAROTASE"/>
    <property type="match status" value="1"/>
</dbReference>
<dbReference type="EMBL" id="BJCC01000034">
    <property type="protein sequence ID" value="GCF95629.1"/>
    <property type="molecule type" value="Genomic_DNA"/>
</dbReference>
<organism evidence="12 13">
    <name type="scientific">Enterococcus florum</name>
    <dbReference type="NCBI Taxonomy" id="2480627"/>
    <lineage>
        <taxon>Bacteria</taxon>
        <taxon>Bacillati</taxon>
        <taxon>Bacillota</taxon>
        <taxon>Bacilli</taxon>
        <taxon>Lactobacillales</taxon>
        <taxon>Enterococcaceae</taxon>
        <taxon>Enterococcus</taxon>
    </lineage>
</organism>
<dbReference type="EC" id="5.1.3.3" evidence="4 8"/>
<evidence type="ECO:0000313" key="12">
    <source>
        <dbReference type="EMBL" id="GCF95629.1"/>
    </source>
</evidence>
<dbReference type="GO" id="GO:0030246">
    <property type="term" value="F:carbohydrate binding"/>
    <property type="evidence" value="ECO:0007669"/>
    <property type="project" value="InterPro"/>
</dbReference>
<dbReference type="GO" id="GO:0033499">
    <property type="term" value="P:galactose catabolic process via UDP-galactose, Leloir pathway"/>
    <property type="evidence" value="ECO:0007669"/>
    <property type="project" value="TreeGrafter"/>
</dbReference>
<comment type="pathway">
    <text evidence="2 8">Carbohydrate metabolism; hexose metabolism.</text>
</comment>
<sequence>MTITQSEFGQGYHLITLTNKNGVALTVSDLGARIVSLKVPIGEEKRELILGFEHVEDYLEKDPYIGASIGRTAGRIESGRFTIGQKHFQVLTDPETGHTLHGGSPGFETKKWDYQLEEKNGEASVLFTLTSPDKENGFPGELQTDVRYTLTEDNTWRLTTTGVSDQDTLYNPTNHVYFNLSGDVTQPIDQHTLFLNSAYFAPLRPDLIPLGEKQAVNGTDFDFQIEKALGPVFSGKFGQKELFDGLDHPFFLNDPRLNVPSAKLTSPDKQVAVTVKTEASSVVVFTANFGENGPEMRGKTLAHHGGITFETQTAPGAEQFPAFGSIWLKAGQPMQTTTIFQLEF</sequence>
<evidence type="ECO:0000256" key="8">
    <source>
        <dbReference type="PIRNR" id="PIRNR005096"/>
    </source>
</evidence>
<comment type="caution">
    <text evidence="12">The sequence shown here is derived from an EMBL/GenBank/DDBJ whole genome shotgun (WGS) entry which is preliminary data.</text>
</comment>
<dbReference type="InterPro" id="IPR011013">
    <property type="entry name" value="Gal_mutarotase_sf_dom"/>
</dbReference>